<proteinExistence type="predicted"/>
<dbReference type="AlphaFoldDB" id="A0A1N6K467"/>
<reference evidence="2 3" key="1">
    <citation type="submission" date="2016-11" db="EMBL/GenBank/DDBJ databases">
        <authorList>
            <person name="Jaros S."/>
            <person name="Januszkiewicz K."/>
            <person name="Wedrychowicz H."/>
        </authorList>
    </citation>
    <scope>NUCLEOTIDE SEQUENCE [LARGE SCALE GENOMIC DNA]</scope>
    <source>
        <strain evidence="2 3">DSM 24787</strain>
    </source>
</reference>
<gene>
    <name evidence="2" type="ORF">SAMN04488055_5041</name>
</gene>
<keyword evidence="1" id="KW-0732">Signal</keyword>
<dbReference type="EMBL" id="FSRA01000002">
    <property type="protein sequence ID" value="SIO51340.1"/>
    <property type="molecule type" value="Genomic_DNA"/>
</dbReference>
<evidence type="ECO:0008006" key="4">
    <source>
        <dbReference type="Google" id="ProtNLM"/>
    </source>
</evidence>
<dbReference type="PROSITE" id="PS51257">
    <property type="entry name" value="PROKAR_LIPOPROTEIN"/>
    <property type="match status" value="1"/>
</dbReference>
<evidence type="ECO:0000313" key="3">
    <source>
        <dbReference type="Proteomes" id="UP000185003"/>
    </source>
</evidence>
<name>A0A1N6K467_9BACT</name>
<accession>A0A1N6K467</accession>
<keyword evidence="3" id="KW-1185">Reference proteome</keyword>
<dbReference type="Proteomes" id="UP000185003">
    <property type="component" value="Unassembled WGS sequence"/>
</dbReference>
<sequence length="156" mass="16402">MRSLRSYLLIGLTLSLTIALFSCSKSKDNPGPGPGQPGNKTMKFTLTTTGLQAADDFSLTVTGSDIQATATTLFKVNGILQNNQKVITISKAQLMAGQVVIETLPLYTVSISAGGFSGTAGHSFTFKLEPVINGAAQTVVNKTITTTAYADTFTFN</sequence>
<feature type="signal peptide" evidence="1">
    <location>
        <begin position="1"/>
        <end position="24"/>
    </location>
</feature>
<evidence type="ECO:0000313" key="2">
    <source>
        <dbReference type="EMBL" id="SIO51340.1"/>
    </source>
</evidence>
<feature type="chain" id="PRO_5012116630" description="Calx-beta domain-containing protein" evidence="1">
    <location>
        <begin position="25"/>
        <end position="156"/>
    </location>
</feature>
<organism evidence="2 3">
    <name type="scientific">Chitinophaga niabensis</name>
    <dbReference type="NCBI Taxonomy" id="536979"/>
    <lineage>
        <taxon>Bacteria</taxon>
        <taxon>Pseudomonadati</taxon>
        <taxon>Bacteroidota</taxon>
        <taxon>Chitinophagia</taxon>
        <taxon>Chitinophagales</taxon>
        <taxon>Chitinophagaceae</taxon>
        <taxon>Chitinophaga</taxon>
    </lineage>
</organism>
<protein>
    <recommendedName>
        <fullName evidence="4">Calx-beta domain-containing protein</fullName>
    </recommendedName>
</protein>
<evidence type="ECO:0000256" key="1">
    <source>
        <dbReference type="SAM" id="SignalP"/>
    </source>
</evidence>
<dbReference type="STRING" id="536979.SAMN04488055_5041"/>